<feature type="transmembrane region" description="Helical" evidence="1">
    <location>
        <begin position="16"/>
        <end position="37"/>
    </location>
</feature>
<name>A0A1I4PMF7_9HYPH</name>
<evidence type="ECO:0000256" key="1">
    <source>
        <dbReference type="SAM" id="Phobius"/>
    </source>
</evidence>
<sequence>MPRKSETTTQEPIMELWRILALALIVAAGMLFVHLVVPEEAEASGEPASAITVVR</sequence>
<evidence type="ECO:0000313" key="3">
    <source>
        <dbReference type="Proteomes" id="UP000199048"/>
    </source>
</evidence>
<organism evidence="2 3">
    <name type="scientific">Methylobacterium pseudosasicola</name>
    <dbReference type="NCBI Taxonomy" id="582667"/>
    <lineage>
        <taxon>Bacteria</taxon>
        <taxon>Pseudomonadati</taxon>
        <taxon>Pseudomonadota</taxon>
        <taxon>Alphaproteobacteria</taxon>
        <taxon>Hyphomicrobiales</taxon>
        <taxon>Methylobacteriaceae</taxon>
        <taxon>Methylobacterium</taxon>
    </lineage>
</organism>
<dbReference type="Proteomes" id="UP000199048">
    <property type="component" value="Unassembled WGS sequence"/>
</dbReference>
<evidence type="ECO:0000313" key="2">
    <source>
        <dbReference type="EMBL" id="SFM28660.1"/>
    </source>
</evidence>
<proteinExistence type="predicted"/>
<dbReference type="EMBL" id="FOTK01000025">
    <property type="protein sequence ID" value="SFM28660.1"/>
    <property type="molecule type" value="Genomic_DNA"/>
</dbReference>
<keyword evidence="1" id="KW-0472">Membrane</keyword>
<dbReference type="AlphaFoldDB" id="A0A1I4PMF7"/>
<keyword evidence="3" id="KW-1185">Reference proteome</keyword>
<accession>A0A1I4PMF7</accession>
<protein>
    <submittedName>
        <fullName evidence="2">Uncharacterized protein</fullName>
    </submittedName>
</protein>
<reference evidence="3" key="1">
    <citation type="submission" date="2016-10" db="EMBL/GenBank/DDBJ databases">
        <authorList>
            <person name="Varghese N."/>
            <person name="Submissions S."/>
        </authorList>
    </citation>
    <scope>NUCLEOTIDE SEQUENCE [LARGE SCALE GENOMIC DNA]</scope>
    <source>
        <strain evidence="3">BL36</strain>
    </source>
</reference>
<keyword evidence="1" id="KW-0812">Transmembrane</keyword>
<gene>
    <name evidence="2" type="ORF">SAMN05192568_102560</name>
</gene>
<keyword evidence="1" id="KW-1133">Transmembrane helix</keyword>